<comment type="caution">
    <text evidence="2">The sequence shown here is derived from an EMBL/GenBank/DDBJ whole genome shotgun (WGS) entry which is preliminary data.</text>
</comment>
<dbReference type="Pfam" id="PF00059">
    <property type="entry name" value="Lectin_C"/>
    <property type="match status" value="1"/>
</dbReference>
<dbReference type="InterPro" id="IPR001304">
    <property type="entry name" value="C-type_lectin-like"/>
</dbReference>
<evidence type="ECO:0000313" key="2">
    <source>
        <dbReference type="EMBL" id="KAF5892349.1"/>
    </source>
</evidence>
<dbReference type="PROSITE" id="PS50041">
    <property type="entry name" value="C_TYPE_LECTIN_2"/>
    <property type="match status" value="1"/>
</dbReference>
<dbReference type="PANTHER" id="PTHR45784:SF3">
    <property type="entry name" value="C-TYPE LECTIN DOMAIN FAMILY 4 MEMBER K-LIKE-RELATED"/>
    <property type="match status" value="1"/>
</dbReference>
<reference evidence="2" key="1">
    <citation type="submission" date="2020-07" db="EMBL/GenBank/DDBJ databases">
        <title>Clarias magur genome sequencing, assembly and annotation.</title>
        <authorList>
            <person name="Kushwaha B."/>
            <person name="Kumar R."/>
            <person name="Das P."/>
            <person name="Joshi C.G."/>
            <person name="Kumar D."/>
            <person name="Nagpure N.S."/>
            <person name="Pandey M."/>
            <person name="Agarwal S."/>
            <person name="Srivastava S."/>
            <person name="Singh M."/>
            <person name="Sahoo L."/>
            <person name="Jayasankar P."/>
            <person name="Meher P.K."/>
            <person name="Koringa P.G."/>
            <person name="Iquebal M.A."/>
            <person name="Das S.P."/>
            <person name="Bit A."/>
            <person name="Patnaik S."/>
            <person name="Patel N."/>
            <person name="Shah T.M."/>
            <person name="Hinsu A."/>
            <person name="Jena J.K."/>
        </authorList>
    </citation>
    <scope>NUCLEOTIDE SEQUENCE</scope>
    <source>
        <strain evidence="2">CIFAMagur01</strain>
        <tissue evidence="2">Testis</tissue>
    </source>
</reference>
<dbReference type="SMART" id="SM00034">
    <property type="entry name" value="CLECT"/>
    <property type="match status" value="1"/>
</dbReference>
<evidence type="ECO:0000313" key="3">
    <source>
        <dbReference type="Proteomes" id="UP000727407"/>
    </source>
</evidence>
<dbReference type="Gene3D" id="3.10.100.10">
    <property type="entry name" value="Mannose-Binding Protein A, subunit A"/>
    <property type="match status" value="1"/>
</dbReference>
<proteinExistence type="predicted"/>
<dbReference type="InterPro" id="IPR016187">
    <property type="entry name" value="CTDL_fold"/>
</dbReference>
<dbReference type="PANTHER" id="PTHR45784">
    <property type="entry name" value="C-TYPE LECTIN DOMAIN FAMILY 20 MEMBER A-RELATED"/>
    <property type="match status" value="1"/>
</dbReference>
<dbReference type="InterPro" id="IPR016186">
    <property type="entry name" value="C-type_lectin-like/link_sf"/>
</dbReference>
<feature type="non-terminal residue" evidence="2">
    <location>
        <position position="112"/>
    </location>
</feature>
<feature type="domain" description="C-type lectin" evidence="1">
    <location>
        <begin position="3"/>
        <end position="111"/>
    </location>
</feature>
<dbReference type="SUPFAM" id="SSF56436">
    <property type="entry name" value="C-type lectin-like"/>
    <property type="match status" value="1"/>
</dbReference>
<dbReference type="OrthoDB" id="6369810at2759"/>
<evidence type="ECO:0000259" key="1">
    <source>
        <dbReference type="PROSITE" id="PS50041"/>
    </source>
</evidence>
<gene>
    <name evidence="2" type="ORF">DAT39_017946</name>
</gene>
<dbReference type="AlphaFoldDB" id="A0A8J4WTG9"/>
<feature type="non-terminal residue" evidence="2">
    <location>
        <position position="1"/>
    </location>
</feature>
<name>A0A8J4WTG9_CLAMG</name>
<organism evidence="2 3">
    <name type="scientific">Clarias magur</name>
    <name type="common">Asian catfish</name>
    <name type="synonym">Macropteronotus magur</name>
    <dbReference type="NCBI Taxonomy" id="1594786"/>
    <lineage>
        <taxon>Eukaryota</taxon>
        <taxon>Metazoa</taxon>
        <taxon>Chordata</taxon>
        <taxon>Craniata</taxon>
        <taxon>Vertebrata</taxon>
        <taxon>Euteleostomi</taxon>
        <taxon>Actinopterygii</taxon>
        <taxon>Neopterygii</taxon>
        <taxon>Teleostei</taxon>
        <taxon>Ostariophysi</taxon>
        <taxon>Siluriformes</taxon>
        <taxon>Clariidae</taxon>
        <taxon>Clarias</taxon>
    </lineage>
</organism>
<keyword evidence="3" id="KW-1185">Reference proteome</keyword>
<dbReference type="Proteomes" id="UP000727407">
    <property type="component" value="Unassembled WGS sequence"/>
</dbReference>
<dbReference type="EMBL" id="QNUK01000508">
    <property type="protein sequence ID" value="KAF5892349.1"/>
    <property type="molecule type" value="Genomic_DNA"/>
</dbReference>
<accession>A0A8J4WTG9</accession>
<protein>
    <submittedName>
        <fullName evidence="2">Putative C-type lectin domain family 20 member A isoform X1</fullName>
    </submittedName>
</protein>
<sequence length="112" mass="12963">TKIGNQRYIYISTTMMWWGAQAYCRQHYTDLASGRDSAENSLIIGMTPGWTWFGLFRDSWKWTDQTNFTSSPISWMPGKPDNALGSQNCAYLNNSQLYDAQCSKILPFYCYK</sequence>